<dbReference type="EMBL" id="KI658364">
    <property type="protein sequence ID" value="ETN82841.1"/>
    <property type="molecule type" value="Genomic_DNA"/>
</dbReference>
<dbReference type="KEGG" id="nai:NECAME_07735"/>
<proteinExistence type="predicted"/>
<evidence type="ECO:0000313" key="1">
    <source>
        <dbReference type="EMBL" id="ETN82841.1"/>
    </source>
</evidence>
<dbReference type="AlphaFoldDB" id="W2TNY9"/>
<keyword evidence="2" id="KW-1185">Reference proteome</keyword>
<protein>
    <submittedName>
        <fullName evidence="1">Uncharacterized protein</fullName>
    </submittedName>
</protein>
<evidence type="ECO:0000313" key="2">
    <source>
        <dbReference type="Proteomes" id="UP000053676"/>
    </source>
</evidence>
<sequence>MSSMVMTLEVVAEGLTRFSNDDKATEVRLRTSTAAHPCRESRRGACNYNDINNLSLGSLYAALRKIDELGTDGLDK</sequence>
<organism evidence="1 2">
    <name type="scientific">Necator americanus</name>
    <name type="common">Human hookworm</name>
    <dbReference type="NCBI Taxonomy" id="51031"/>
    <lineage>
        <taxon>Eukaryota</taxon>
        <taxon>Metazoa</taxon>
        <taxon>Ecdysozoa</taxon>
        <taxon>Nematoda</taxon>
        <taxon>Chromadorea</taxon>
        <taxon>Rhabditida</taxon>
        <taxon>Rhabditina</taxon>
        <taxon>Rhabditomorpha</taxon>
        <taxon>Strongyloidea</taxon>
        <taxon>Ancylostomatidae</taxon>
        <taxon>Bunostominae</taxon>
        <taxon>Necator</taxon>
    </lineage>
</organism>
<accession>W2TNY9</accession>
<name>W2TNY9_NECAM</name>
<dbReference type="Proteomes" id="UP000053676">
    <property type="component" value="Unassembled WGS sequence"/>
</dbReference>
<gene>
    <name evidence="1" type="ORF">NECAME_07735</name>
</gene>
<reference evidence="2" key="1">
    <citation type="journal article" date="2014" name="Nat. Genet.">
        <title>Genome of the human hookworm Necator americanus.</title>
        <authorList>
            <person name="Tang Y.T."/>
            <person name="Gao X."/>
            <person name="Rosa B.A."/>
            <person name="Abubucker S."/>
            <person name="Hallsworth-Pepin K."/>
            <person name="Martin J."/>
            <person name="Tyagi R."/>
            <person name="Heizer E."/>
            <person name="Zhang X."/>
            <person name="Bhonagiri-Palsikar V."/>
            <person name="Minx P."/>
            <person name="Warren W.C."/>
            <person name="Wang Q."/>
            <person name="Zhan B."/>
            <person name="Hotez P.J."/>
            <person name="Sternberg P.W."/>
            <person name="Dougall A."/>
            <person name="Gaze S.T."/>
            <person name="Mulvenna J."/>
            <person name="Sotillo J."/>
            <person name="Ranganathan S."/>
            <person name="Rabelo E.M."/>
            <person name="Wilson R.K."/>
            <person name="Felgner P.L."/>
            <person name="Bethony J."/>
            <person name="Hawdon J.M."/>
            <person name="Gasser R.B."/>
            <person name="Loukas A."/>
            <person name="Mitreva M."/>
        </authorList>
    </citation>
    <scope>NUCLEOTIDE SEQUENCE [LARGE SCALE GENOMIC DNA]</scope>
</reference>